<evidence type="ECO:0000313" key="3">
    <source>
        <dbReference type="EMBL" id="MCP3734426.1"/>
    </source>
</evidence>
<feature type="domain" description="Fe-S metabolism associated" evidence="2">
    <location>
        <begin position="17"/>
        <end position="128"/>
    </location>
</feature>
<dbReference type="InterPro" id="IPR003808">
    <property type="entry name" value="Fe-S_metab-assoc_dom"/>
</dbReference>
<dbReference type="EMBL" id="JAMLDY010000006">
    <property type="protein sequence ID" value="MCP3734426.1"/>
    <property type="molecule type" value="Genomic_DNA"/>
</dbReference>
<dbReference type="PANTHER" id="PTHR43597:SF5">
    <property type="entry name" value="SUFE-LIKE PROTEIN 2, CHLOROPLASTIC"/>
    <property type="match status" value="1"/>
</dbReference>
<dbReference type="Gene3D" id="3.90.1010.10">
    <property type="match status" value="1"/>
</dbReference>
<protein>
    <submittedName>
        <fullName evidence="3">SufE family protein</fullName>
    </submittedName>
</protein>
<sequence length="134" mass="14893">MTSIADVRDEYLFLEGFDRIELLIDQGKALEPMPDALKTDTTLVKGCTAEVWTYPTRNADGTLHFLADSKSGVVKGIIALVLMTVQDKQPADILNVDVEEELRPFEVSKHLSSKRTSGIPNMIALIRETALRYA</sequence>
<keyword evidence="4" id="KW-1185">Reference proteome</keyword>
<name>A0A9X2KQC9_9SPHN</name>
<evidence type="ECO:0000313" key="4">
    <source>
        <dbReference type="Proteomes" id="UP001139486"/>
    </source>
</evidence>
<gene>
    <name evidence="3" type="ORF">M9979_05980</name>
</gene>
<reference evidence="3" key="1">
    <citation type="submission" date="2022-05" db="EMBL/GenBank/DDBJ databases">
        <title>Sphingomonas sp. strain RP10 Genome sequencing and assembly.</title>
        <authorList>
            <person name="Kim I."/>
        </authorList>
    </citation>
    <scope>NUCLEOTIDE SEQUENCE</scope>
    <source>
        <strain evidence="3">RP10</strain>
    </source>
</reference>
<dbReference type="AlphaFoldDB" id="A0A9X2KQC9"/>
<proteinExistence type="inferred from homology"/>
<dbReference type="RefSeq" id="WP_254288434.1">
    <property type="nucleotide sequence ID" value="NZ_JAMLDY010000006.1"/>
</dbReference>
<dbReference type="PANTHER" id="PTHR43597">
    <property type="entry name" value="SULFUR ACCEPTOR PROTEIN CSDE"/>
    <property type="match status" value="1"/>
</dbReference>
<accession>A0A9X2KQC9</accession>
<evidence type="ECO:0000256" key="1">
    <source>
        <dbReference type="ARBA" id="ARBA00010282"/>
    </source>
</evidence>
<dbReference type="Proteomes" id="UP001139486">
    <property type="component" value="Unassembled WGS sequence"/>
</dbReference>
<comment type="caution">
    <text evidence="3">The sequence shown here is derived from an EMBL/GenBank/DDBJ whole genome shotgun (WGS) entry which is preliminary data.</text>
</comment>
<comment type="similarity">
    <text evidence="1">Belongs to the SufE family.</text>
</comment>
<organism evidence="3 4">
    <name type="scientific">Sphingomonas liriopis</name>
    <dbReference type="NCBI Taxonomy" id="2949094"/>
    <lineage>
        <taxon>Bacteria</taxon>
        <taxon>Pseudomonadati</taxon>
        <taxon>Pseudomonadota</taxon>
        <taxon>Alphaproteobacteria</taxon>
        <taxon>Sphingomonadales</taxon>
        <taxon>Sphingomonadaceae</taxon>
        <taxon>Sphingomonas</taxon>
    </lineage>
</organism>
<dbReference type="SUPFAM" id="SSF82649">
    <property type="entry name" value="SufE/NifU"/>
    <property type="match status" value="1"/>
</dbReference>
<evidence type="ECO:0000259" key="2">
    <source>
        <dbReference type="Pfam" id="PF02657"/>
    </source>
</evidence>
<dbReference type="Pfam" id="PF02657">
    <property type="entry name" value="SufE"/>
    <property type="match status" value="1"/>
</dbReference>